<reference evidence="2" key="1">
    <citation type="submission" date="2023-03" db="EMBL/GenBank/DDBJ databases">
        <title>Amycolatopsis taiwanensis NBRC 103393.</title>
        <authorList>
            <person name="Ichikawa N."/>
            <person name="Sato H."/>
            <person name="Tonouchi N."/>
        </authorList>
    </citation>
    <scope>NUCLEOTIDE SEQUENCE</scope>
    <source>
        <strain evidence="2">NBRC 103393</strain>
    </source>
</reference>
<dbReference type="Proteomes" id="UP001165136">
    <property type="component" value="Unassembled WGS sequence"/>
</dbReference>
<accession>A0A9W6VF08</accession>
<gene>
    <name evidence="2" type="ORF">Atai01_06600</name>
</gene>
<evidence type="ECO:0000313" key="3">
    <source>
        <dbReference type="Proteomes" id="UP001165136"/>
    </source>
</evidence>
<evidence type="ECO:0008006" key="4">
    <source>
        <dbReference type="Google" id="ProtNLM"/>
    </source>
</evidence>
<protein>
    <recommendedName>
        <fullName evidence="4">Tat pathway signal protein</fullName>
    </recommendedName>
</protein>
<evidence type="ECO:0000313" key="2">
    <source>
        <dbReference type="EMBL" id="GLY64041.1"/>
    </source>
</evidence>
<name>A0A9W6VF08_9PSEU</name>
<dbReference type="EMBL" id="BSTI01000001">
    <property type="protein sequence ID" value="GLY64041.1"/>
    <property type="molecule type" value="Genomic_DNA"/>
</dbReference>
<organism evidence="2 3">
    <name type="scientific">Amycolatopsis taiwanensis</name>
    <dbReference type="NCBI Taxonomy" id="342230"/>
    <lineage>
        <taxon>Bacteria</taxon>
        <taxon>Bacillati</taxon>
        <taxon>Actinomycetota</taxon>
        <taxon>Actinomycetes</taxon>
        <taxon>Pseudonocardiales</taxon>
        <taxon>Pseudonocardiaceae</taxon>
        <taxon>Amycolatopsis</taxon>
    </lineage>
</organism>
<sequence>MSEEHPPTPPPAQPPEEPEQPKTGSMRFQDAESTRPRKPTVAEARARREREAELERQKAARAEAEQKAATRRKVLIGSGVTVGLVGVVATWYLATPSQVEAVCTDESGTIVQDNYCDESYITSQHGYYNPTTGLWVVPLVTGGFGQYRYNYGGTGSVGSHVLGGSYTAPSGNTTVKTKSGATVQRGGFGISGESGSGGS</sequence>
<dbReference type="RefSeq" id="WP_027942448.1">
    <property type="nucleotide sequence ID" value="NZ_BSTI01000001.1"/>
</dbReference>
<feature type="region of interest" description="Disordered" evidence="1">
    <location>
        <begin position="1"/>
        <end position="52"/>
    </location>
</feature>
<dbReference type="AlphaFoldDB" id="A0A9W6VF08"/>
<keyword evidence="3" id="KW-1185">Reference proteome</keyword>
<comment type="caution">
    <text evidence="2">The sequence shown here is derived from an EMBL/GenBank/DDBJ whole genome shotgun (WGS) entry which is preliminary data.</text>
</comment>
<evidence type="ECO:0000256" key="1">
    <source>
        <dbReference type="SAM" id="MobiDB-lite"/>
    </source>
</evidence>
<proteinExistence type="predicted"/>